<dbReference type="InterPro" id="IPR006935">
    <property type="entry name" value="Helicase/UvrB_N"/>
</dbReference>
<evidence type="ECO:0000256" key="2">
    <source>
        <dbReference type="ARBA" id="ARBA00022801"/>
    </source>
</evidence>
<evidence type="ECO:0000256" key="4">
    <source>
        <dbReference type="ARBA" id="ARBA00022840"/>
    </source>
</evidence>
<reference evidence="7 8" key="1">
    <citation type="journal article" date="2004" name="J. Bacteriol.">
        <title>Lactobacillus plantarum bacteriophage LP65: a new member of the SPO1-like genus of the family Myoviridae.</title>
        <authorList>
            <person name="Chibani-Chennoufi S."/>
            <person name="Dillmann M.L."/>
            <person name="Marvin-Guy L."/>
            <person name="Rami-Shojaei S."/>
            <person name="Brussow H."/>
        </authorList>
    </citation>
    <scope>NUCLEOTIDE SEQUENCE</scope>
</reference>
<dbReference type="OrthoDB" id="2008at10239"/>
<dbReference type="GO" id="GO:0005524">
    <property type="term" value="F:ATP binding"/>
    <property type="evidence" value="ECO:0007669"/>
    <property type="project" value="UniProtKB-KW"/>
</dbReference>
<evidence type="ECO:0000313" key="7">
    <source>
        <dbReference type="EMBL" id="AAV35943.1"/>
    </source>
</evidence>
<dbReference type="GO" id="GO:0003677">
    <property type="term" value="F:DNA binding"/>
    <property type="evidence" value="ECO:0007669"/>
    <property type="project" value="InterPro"/>
</dbReference>
<name>Q5ULJ1_9CAUD</name>
<dbReference type="Gene3D" id="3.40.50.300">
    <property type="entry name" value="P-loop containing nucleotide triphosphate hydrolases"/>
    <property type="match status" value="3"/>
</dbReference>
<dbReference type="InterPro" id="IPR027417">
    <property type="entry name" value="P-loop_NTPase"/>
</dbReference>
<keyword evidence="4" id="KW-0067">ATP-binding</keyword>
<evidence type="ECO:0000259" key="6">
    <source>
        <dbReference type="PROSITE" id="PS51194"/>
    </source>
</evidence>
<dbReference type="RefSeq" id="YP_164758.1">
    <property type="nucleotide sequence ID" value="NC_006565.1"/>
</dbReference>
<keyword evidence="3" id="KW-0347">Helicase</keyword>
<dbReference type="InterPro" id="IPR014001">
    <property type="entry name" value="Helicase_ATP-bd"/>
</dbReference>
<dbReference type="SMART" id="SM00490">
    <property type="entry name" value="HELICc"/>
    <property type="match status" value="1"/>
</dbReference>
<feature type="domain" description="Helicase ATP-binding" evidence="5">
    <location>
        <begin position="134"/>
        <end position="384"/>
    </location>
</feature>
<dbReference type="SUPFAM" id="SSF52540">
    <property type="entry name" value="P-loop containing nucleoside triphosphate hydrolases"/>
    <property type="match status" value="1"/>
</dbReference>
<dbReference type="PROSITE" id="PS51192">
    <property type="entry name" value="HELICASE_ATP_BIND_1"/>
    <property type="match status" value="1"/>
</dbReference>
<evidence type="ECO:0000259" key="5">
    <source>
        <dbReference type="PROSITE" id="PS51192"/>
    </source>
</evidence>
<dbReference type="SMART" id="SM00487">
    <property type="entry name" value="DEXDc"/>
    <property type="match status" value="1"/>
</dbReference>
<accession>Q5ULJ1</accession>
<dbReference type="InterPro" id="IPR050615">
    <property type="entry name" value="ATP-dep_DNA_Helicase"/>
</dbReference>
<keyword evidence="1" id="KW-0547">Nucleotide-binding</keyword>
<dbReference type="Pfam" id="PF04851">
    <property type="entry name" value="ResIII"/>
    <property type="match status" value="1"/>
</dbReference>
<dbReference type="InterPro" id="IPR001650">
    <property type="entry name" value="Helicase_C-like"/>
</dbReference>
<feature type="domain" description="Helicase C-terminal" evidence="6">
    <location>
        <begin position="451"/>
        <end position="599"/>
    </location>
</feature>
<dbReference type="EMBL" id="AY682195">
    <property type="protein sequence ID" value="AAV35943.1"/>
    <property type="molecule type" value="Genomic_DNA"/>
</dbReference>
<dbReference type="PANTHER" id="PTHR11274">
    <property type="entry name" value="RAD25/XP-B DNA REPAIR HELICASE"/>
    <property type="match status" value="1"/>
</dbReference>
<keyword evidence="8" id="KW-1185">Reference proteome</keyword>
<organism evidence="7 8">
    <name type="scientific">Lactobacillus phage LP65</name>
    <dbReference type="NCBI Taxonomy" id="2892344"/>
    <lineage>
        <taxon>Viruses</taxon>
        <taxon>Duplodnaviria</taxon>
        <taxon>Heunggongvirae</taxon>
        <taxon>Uroviricota</taxon>
        <taxon>Caudoviricetes</taxon>
        <taxon>Herelleviridae</taxon>
        <taxon>Salchichonvirus</taxon>
        <taxon>Salchichonvirus LP65</taxon>
    </lineage>
</organism>
<dbReference type="Proteomes" id="UP000002117">
    <property type="component" value="Segment"/>
</dbReference>
<gene>
    <name evidence="7" type="ORF">orf123</name>
</gene>
<evidence type="ECO:0000256" key="3">
    <source>
        <dbReference type="ARBA" id="ARBA00022806"/>
    </source>
</evidence>
<dbReference type="KEGG" id="vg:3197483"/>
<dbReference type="GO" id="GO:0004386">
    <property type="term" value="F:helicase activity"/>
    <property type="evidence" value="ECO:0007669"/>
    <property type="project" value="UniProtKB-KW"/>
</dbReference>
<dbReference type="PROSITE" id="PS51194">
    <property type="entry name" value="HELICASE_CTER"/>
    <property type="match status" value="1"/>
</dbReference>
<sequence length="599" mass="68095">MKIIIDNVNALVEFDNETEKQAEWLCDYLHRSIDILDPDRFHQASFIRYRTWDGYTKNAVKNKDGNLVVKTGLISKMYKAIARLQEKAPSVRYTVKDIRGDRIEPCEEIPEKIYLDSGSEDSSFYLHDYQREQVVTIFNEQRGYILSAVNSGKSAVAYETFKLAVPNLDSDDIALFIAPNKNIEKQMLKNMALYLDYPIGEWADGVKDIQKVTVATIQTIASAIKKPEIKVTSRKDVLLTHIATLYSKDIIDSVNPRSTLRHLIRNFVIEYKYQKKELEYLSELYNSLNNDEEVRETFVGFNNQYRELVDRLSGGKATKYWDAISVLKRVKVLFVDEVQHAGSTSYKNVLGLMNNARMRIGMSGTVPKSKENDINAYLGDQLSDITNDSMIKMGVSTPISIIPVVYNTPDNLEEIVTNEMAAANVPVDNGLFRYQFVNRIGIVENSSRNKYIAELATKLSDLNNGAVYIAFNNIEHGENIAEFLDELGTDYVIMQGSTSDEERQEILKGLVSGDVRVILGSKVLDEGVSVPTLKYLLYVSGGQSEIQVGQRVGRILRLGSGKERVYVYDFQDHNSTFLYKHAKARMKLYKQENYPIIDI</sequence>
<evidence type="ECO:0000256" key="1">
    <source>
        <dbReference type="ARBA" id="ARBA00022741"/>
    </source>
</evidence>
<dbReference type="PANTHER" id="PTHR11274:SF0">
    <property type="entry name" value="GENERAL TRANSCRIPTION AND DNA REPAIR FACTOR IIH HELICASE SUBUNIT XPB"/>
    <property type="match status" value="1"/>
</dbReference>
<evidence type="ECO:0000313" key="8">
    <source>
        <dbReference type="Proteomes" id="UP000002117"/>
    </source>
</evidence>
<proteinExistence type="predicted"/>
<keyword evidence="2" id="KW-0378">Hydrolase</keyword>
<protein>
    <submittedName>
        <fullName evidence="7">Orf123</fullName>
    </submittedName>
</protein>
<dbReference type="Pfam" id="PF00271">
    <property type="entry name" value="Helicase_C"/>
    <property type="match status" value="1"/>
</dbReference>
<dbReference type="GO" id="GO:0016787">
    <property type="term" value="F:hydrolase activity"/>
    <property type="evidence" value="ECO:0007669"/>
    <property type="project" value="UniProtKB-KW"/>
</dbReference>